<dbReference type="InterPro" id="IPR012340">
    <property type="entry name" value="NA-bd_OB-fold"/>
</dbReference>
<dbReference type="AlphaFoldDB" id="A0A7Y9YCQ2"/>
<sequence length="475" mass="51798">MTSHPVLRVPASLLREEVRRLQAELEVTPAFPAEVEEAAARAAQAPRLPELDRTDLPLVTIDPEGARDLDQALHVARDGDGWVVHYAIADVAAFVSPGDPVDVEANHRGETLYGAEGKVPLHPPAISEDAASLLPDRVRPALLWTIRLGPDGERVDADVRRALVRSREQLTYEEAQRRVDAGEGPETLARLAEVGPLRLAREAARGGVSLPLPEQEVVVDGHRWHLEHRARLPVEDWNAQVSLLTGYAAAAMMVYGRVGILRTLPPADPRDVQRLHRTARALGIEWPAELLYPDFVRSLDPTRPEHAAMVVACTRLLRGSGYTAFDGELPEQPLHAALAAEYAHVTAPLRRLVDRYASEVCVALCAGVEVPAWVHAALPELPGTMRRSGRVASAYERGVLDLVEAGVLRDRVGEEMTGVVVEVDDNKPHRGQVVVAGPAVEARIEGESPLPLGEEMQVRLVEADVSARRVRFAPA</sequence>
<feature type="domain" description="RNB" evidence="1">
    <location>
        <begin position="50"/>
        <end position="367"/>
    </location>
</feature>
<comment type="caution">
    <text evidence="2">The sequence shown here is derived from an EMBL/GenBank/DDBJ whole genome shotgun (WGS) entry which is preliminary data.</text>
</comment>
<dbReference type="GO" id="GO:0006402">
    <property type="term" value="P:mRNA catabolic process"/>
    <property type="evidence" value="ECO:0007669"/>
    <property type="project" value="TreeGrafter"/>
</dbReference>
<accession>A0A7Y9YCQ2</accession>
<dbReference type="RefSeq" id="WP_179530725.1">
    <property type="nucleotide sequence ID" value="NZ_BAAAPP010000009.1"/>
</dbReference>
<reference evidence="2 3" key="1">
    <citation type="submission" date="2020-07" db="EMBL/GenBank/DDBJ databases">
        <title>Sequencing the genomes of 1000 actinobacteria strains.</title>
        <authorList>
            <person name="Klenk H.-P."/>
        </authorList>
    </citation>
    <scope>NUCLEOTIDE SEQUENCE [LARGE SCALE GENOMIC DNA]</scope>
    <source>
        <strain evidence="2 3">DSM 18248</strain>
    </source>
</reference>
<dbReference type="SMART" id="SM00955">
    <property type="entry name" value="RNB"/>
    <property type="match status" value="1"/>
</dbReference>
<dbReference type="Pfam" id="PF00773">
    <property type="entry name" value="RNB"/>
    <property type="match status" value="1"/>
</dbReference>
<organism evidence="2 3">
    <name type="scientific">Nocardioides marinus</name>
    <dbReference type="NCBI Taxonomy" id="374514"/>
    <lineage>
        <taxon>Bacteria</taxon>
        <taxon>Bacillati</taxon>
        <taxon>Actinomycetota</taxon>
        <taxon>Actinomycetes</taxon>
        <taxon>Propionibacteriales</taxon>
        <taxon>Nocardioidaceae</taxon>
        <taxon>Nocardioides</taxon>
    </lineage>
</organism>
<protein>
    <submittedName>
        <fullName evidence="2">Exoribonuclease R</fullName>
    </submittedName>
</protein>
<dbReference type="EMBL" id="JACBZI010000001">
    <property type="protein sequence ID" value="NYI09798.1"/>
    <property type="molecule type" value="Genomic_DNA"/>
</dbReference>
<dbReference type="PANTHER" id="PTHR23355">
    <property type="entry name" value="RIBONUCLEASE"/>
    <property type="match status" value="1"/>
</dbReference>
<keyword evidence="3" id="KW-1185">Reference proteome</keyword>
<gene>
    <name evidence="2" type="ORF">BKA05_001313</name>
</gene>
<dbReference type="GO" id="GO:0000175">
    <property type="term" value="F:3'-5'-RNA exonuclease activity"/>
    <property type="evidence" value="ECO:0007669"/>
    <property type="project" value="TreeGrafter"/>
</dbReference>
<dbReference type="SUPFAM" id="SSF50249">
    <property type="entry name" value="Nucleic acid-binding proteins"/>
    <property type="match status" value="1"/>
</dbReference>
<name>A0A7Y9YCQ2_9ACTN</name>
<dbReference type="GO" id="GO:0000932">
    <property type="term" value="C:P-body"/>
    <property type="evidence" value="ECO:0007669"/>
    <property type="project" value="TreeGrafter"/>
</dbReference>
<evidence type="ECO:0000313" key="3">
    <source>
        <dbReference type="Proteomes" id="UP000537326"/>
    </source>
</evidence>
<dbReference type="InterPro" id="IPR050180">
    <property type="entry name" value="RNR_Ribonuclease"/>
</dbReference>
<dbReference type="PANTHER" id="PTHR23355:SF42">
    <property type="entry name" value="RIBONUCLEASE II, CHLOROPLASTIC_MITOCHONDRIAL"/>
    <property type="match status" value="1"/>
</dbReference>
<evidence type="ECO:0000259" key="1">
    <source>
        <dbReference type="SMART" id="SM00955"/>
    </source>
</evidence>
<evidence type="ECO:0000313" key="2">
    <source>
        <dbReference type="EMBL" id="NYI09798.1"/>
    </source>
</evidence>
<dbReference type="InterPro" id="IPR001900">
    <property type="entry name" value="RNase_II/R"/>
</dbReference>
<proteinExistence type="predicted"/>
<dbReference type="Pfam" id="PF18614">
    <property type="entry name" value="RNase_II_C_S1"/>
    <property type="match status" value="1"/>
</dbReference>
<dbReference type="InterPro" id="IPR040596">
    <property type="entry name" value="RNase_II_C_S1"/>
</dbReference>
<dbReference type="GO" id="GO:0003723">
    <property type="term" value="F:RNA binding"/>
    <property type="evidence" value="ECO:0007669"/>
    <property type="project" value="InterPro"/>
</dbReference>
<dbReference type="Proteomes" id="UP000537326">
    <property type="component" value="Unassembled WGS sequence"/>
</dbReference>